<protein>
    <recommendedName>
        <fullName evidence="1">Tc1-like transposase DDE domain-containing protein</fullName>
    </recommendedName>
</protein>
<dbReference type="Gene3D" id="3.30.420.10">
    <property type="entry name" value="Ribonuclease H-like superfamily/Ribonuclease H"/>
    <property type="match status" value="1"/>
</dbReference>
<name>A0A9Q3KDD4_9BASI</name>
<dbReference type="OrthoDB" id="2416077at2759"/>
<dbReference type="Pfam" id="PF13358">
    <property type="entry name" value="DDE_3"/>
    <property type="match status" value="1"/>
</dbReference>
<organism evidence="2 3">
    <name type="scientific">Austropuccinia psidii MF-1</name>
    <dbReference type="NCBI Taxonomy" id="1389203"/>
    <lineage>
        <taxon>Eukaryota</taxon>
        <taxon>Fungi</taxon>
        <taxon>Dikarya</taxon>
        <taxon>Basidiomycota</taxon>
        <taxon>Pucciniomycotina</taxon>
        <taxon>Pucciniomycetes</taxon>
        <taxon>Pucciniales</taxon>
        <taxon>Sphaerophragmiaceae</taxon>
        <taxon>Austropuccinia</taxon>
    </lineage>
</organism>
<evidence type="ECO:0000313" key="2">
    <source>
        <dbReference type="EMBL" id="MBW0579478.1"/>
    </source>
</evidence>
<keyword evidence="3" id="KW-1185">Reference proteome</keyword>
<comment type="caution">
    <text evidence="2">The sequence shown here is derived from an EMBL/GenBank/DDBJ whole genome shotgun (WGS) entry which is preliminary data.</text>
</comment>
<dbReference type="InterPro" id="IPR038717">
    <property type="entry name" value="Tc1-like_DDE_dom"/>
</dbReference>
<dbReference type="AlphaFoldDB" id="A0A9Q3KDD4"/>
<proteinExistence type="predicted"/>
<dbReference type="EMBL" id="AVOT02105175">
    <property type="protein sequence ID" value="MBW0579478.1"/>
    <property type="molecule type" value="Genomic_DNA"/>
</dbReference>
<accession>A0A9Q3KDD4</accession>
<dbReference type="InterPro" id="IPR036397">
    <property type="entry name" value="RNaseH_sf"/>
</dbReference>
<sequence length="100" mass="11782">MEQIPWICGYQHILLMEDKAPIHTAQGRTDWQNWHNIQKLNWPAHSPDLNPIKNIWKTMKSQISKLYQPQTVQELPRVINAMWTNFHVNHLNATTNGHGH</sequence>
<dbReference type="Proteomes" id="UP000765509">
    <property type="component" value="Unassembled WGS sequence"/>
</dbReference>
<feature type="domain" description="Tc1-like transposase DDE" evidence="1">
    <location>
        <begin position="12"/>
        <end position="75"/>
    </location>
</feature>
<evidence type="ECO:0000259" key="1">
    <source>
        <dbReference type="Pfam" id="PF13358"/>
    </source>
</evidence>
<dbReference type="GO" id="GO:0003676">
    <property type="term" value="F:nucleic acid binding"/>
    <property type="evidence" value="ECO:0007669"/>
    <property type="project" value="InterPro"/>
</dbReference>
<evidence type="ECO:0000313" key="3">
    <source>
        <dbReference type="Proteomes" id="UP000765509"/>
    </source>
</evidence>
<reference evidence="2" key="1">
    <citation type="submission" date="2021-03" db="EMBL/GenBank/DDBJ databases">
        <title>Draft genome sequence of rust myrtle Austropuccinia psidii MF-1, a brazilian biotype.</title>
        <authorList>
            <person name="Quecine M.C."/>
            <person name="Pachon D.M.R."/>
            <person name="Bonatelli M.L."/>
            <person name="Correr F.H."/>
            <person name="Franceschini L.M."/>
            <person name="Leite T.F."/>
            <person name="Margarido G.R.A."/>
            <person name="Almeida C.A."/>
            <person name="Ferrarezi J.A."/>
            <person name="Labate C.A."/>
        </authorList>
    </citation>
    <scope>NUCLEOTIDE SEQUENCE</scope>
    <source>
        <strain evidence="2">MF-1</strain>
    </source>
</reference>
<gene>
    <name evidence="2" type="ORF">O181_119193</name>
</gene>